<keyword evidence="3" id="KW-1185">Reference proteome</keyword>
<comment type="caution">
    <text evidence="2">The sequence shown here is derived from an EMBL/GenBank/DDBJ whole genome shotgun (WGS) entry which is preliminary data.</text>
</comment>
<evidence type="ECO:0000313" key="2">
    <source>
        <dbReference type="EMBL" id="OWY96409.1"/>
    </source>
</evidence>
<name>A0A225UW52_9STRA</name>
<accession>A0A225UW52</accession>
<protein>
    <submittedName>
        <fullName evidence="2">Uncharacterized protein</fullName>
    </submittedName>
</protein>
<reference evidence="3" key="1">
    <citation type="submission" date="2017-03" db="EMBL/GenBank/DDBJ databases">
        <title>Phytopthora megakarya and P. palmivora, two closely related causual agents of cacao black pod achieved similar genome size and gene model numbers by different mechanisms.</title>
        <authorList>
            <person name="Ali S."/>
            <person name="Shao J."/>
            <person name="Larry D.J."/>
            <person name="Kronmiller B."/>
            <person name="Shen D."/>
            <person name="Strem M.D."/>
            <person name="Melnick R.L."/>
            <person name="Guiltinan M.J."/>
            <person name="Tyler B.M."/>
            <person name="Meinhardt L.W."/>
            <person name="Bailey B.A."/>
        </authorList>
    </citation>
    <scope>NUCLEOTIDE SEQUENCE [LARGE SCALE GENOMIC DNA]</scope>
    <source>
        <strain evidence="3">zdho120</strain>
    </source>
</reference>
<evidence type="ECO:0000313" key="3">
    <source>
        <dbReference type="Proteomes" id="UP000198211"/>
    </source>
</evidence>
<proteinExistence type="predicted"/>
<organism evidence="2 3">
    <name type="scientific">Phytophthora megakarya</name>
    <dbReference type="NCBI Taxonomy" id="4795"/>
    <lineage>
        <taxon>Eukaryota</taxon>
        <taxon>Sar</taxon>
        <taxon>Stramenopiles</taxon>
        <taxon>Oomycota</taxon>
        <taxon>Peronosporomycetes</taxon>
        <taxon>Peronosporales</taxon>
        <taxon>Peronosporaceae</taxon>
        <taxon>Phytophthora</taxon>
    </lineage>
</organism>
<feature type="region of interest" description="Disordered" evidence="1">
    <location>
        <begin position="496"/>
        <end position="515"/>
    </location>
</feature>
<sequence>TSSLKLHTTVTAALGTLRGITRETALVAQSRHSAVQYVTAQVHRWMGLEPGIVQPPDPYYPDRHHWPMRTWLLEKKETVRHIREIASGGGPGRPWTANVRSECLCLPVVTDPVALQVDLEELRFSSGARDFTSVIATLQTMLHDAGCGFLNLVPTWGRTLSPELLAAQDGQFMSDAEQVAWNEIAQGRQYSVRRDDAPFQTLDPEVTSSFRLEDDGDTLMLTPEEQELLGVAKLTRLRLAHVRPREWSDSDTSRQNRSDAAGVLTRRCRCLHDPGPTKLPEYRSLASGDAPMLTPDENMSSAGGGSQGSPGSEPSTALVGVYMATTGTTAGQPYTQEQSTLYVPVAEYPPGQGARPPPPALPRTAPPVRNDGLGGSEEETKSDVPMTTRGPHLPENSRYRDWDMQEANRQIAELRAALAARDELERIRNEGYRVAQAAQAKLSQEAWDHREAEFQERAAQEMERRKVSDQDFAGLQAKAYLLEKERAQEREEGIQFRAEADRRMEEVTEKCGQQP</sequence>
<feature type="region of interest" description="Disordered" evidence="1">
    <location>
        <begin position="272"/>
        <end position="316"/>
    </location>
</feature>
<dbReference type="AlphaFoldDB" id="A0A225UW52"/>
<feature type="region of interest" description="Disordered" evidence="1">
    <location>
        <begin position="346"/>
        <end position="397"/>
    </location>
</feature>
<feature type="non-terminal residue" evidence="2">
    <location>
        <position position="1"/>
    </location>
</feature>
<gene>
    <name evidence="2" type="ORF">PHMEG_00033329</name>
</gene>
<evidence type="ECO:0000256" key="1">
    <source>
        <dbReference type="SAM" id="MobiDB-lite"/>
    </source>
</evidence>
<feature type="compositionally biased region" description="Pro residues" evidence="1">
    <location>
        <begin position="355"/>
        <end position="365"/>
    </location>
</feature>
<dbReference type="EMBL" id="NBNE01011673">
    <property type="protein sequence ID" value="OWY96409.1"/>
    <property type="molecule type" value="Genomic_DNA"/>
</dbReference>
<dbReference type="Proteomes" id="UP000198211">
    <property type="component" value="Unassembled WGS sequence"/>
</dbReference>
<feature type="compositionally biased region" description="Basic and acidic residues" evidence="1">
    <location>
        <begin position="496"/>
        <end position="509"/>
    </location>
</feature>